<dbReference type="Gene3D" id="1.10.630.10">
    <property type="entry name" value="Cytochrome P450"/>
    <property type="match status" value="1"/>
</dbReference>
<dbReference type="InterPro" id="IPR001128">
    <property type="entry name" value="Cyt_P450"/>
</dbReference>
<protein>
    <recommendedName>
        <fullName evidence="8">Cytochrome P450</fullName>
    </recommendedName>
</protein>
<evidence type="ECO:0000256" key="5">
    <source>
        <dbReference type="SAM" id="MobiDB-lite"/>
    </source>
</evidence>
<evidence type="ECO:0000256" key="3">
    <source>
        <dbReference type="ARBA" id="ARBA00022723"/>
    </source>
</evidence>
<dbReference type="GO" id="GO:0005506">
    <property type="term" value="F:iron ion binding"/>
    <property type="evidence" value="ECO:0007669"/>
    <property type="project" value="InterPro"/>
</dbReference>
<dbReference type="GO" id="GO:0004497">
    <property type="term" value="F:monooxygenase activity"/>
    <property type="evidence" value="ECO:0007669"/>
    <property type="project" value="InterPro"/>
</dbReference>
<gene>
    <name evidence="6" type="ORF">BJF96_g3628</name>
</gene>
<dbReference type="InterPro" id="IPR050121">
    <property type="entry name" value="Cytochrome_P450_monoxygenase"/>
</dbReference>
<evidence type="ECO:0000256" key="2">
    <source>
        <dbReference type="ARBA" id="ARBA00022617"/>
    </source>
</evidence>
<evidence type="ECO:0000313" key="7">
    <source>
        <dbReference type="Proteomes" id="UP000236305"/>
    </source>
</evidence>
<dbReference type="SUPFAM" id="SSF48264">
    <property type="entry name" value="Cytochrome P450"/>
    <property type="match status" value="1"/>
</dbReference>
<dbReference type="Pfam" id="PF00067">
    <property type="entry name" value="p450"/>
    <property type="match status" value="1"/>
</dbReference>
<organism evidence="6 7">
    <name type="scientific">Verticillium dahliae</name>
    <name type="common">Verticillium wilt</name>
    <dbReference type="NCBI Taxonomy" id="27337"/>
    <lineage>
        <taxon>Eukaryota</taxon>
        <taxon>Fungi</taxon>
        <taxon>Dikarya</taxon>
        <taxon>Ascomycota</taxon>
        <taxon>Pezizomycotina</taxon>
        <taxon>Sordariomycetes</taxon>
        <taxon>Hypocreomycetidae</taxon>
        <taxon>Glomerellales</taxon>
        <taxon>Plectosphaerellaceae</taxon>
        <taxon>Verticillium</taxon>
    </lineage>
</organism>
<comment type="caution">
    <text evidence="6">The sequence shown here is derived from an EMBL/GenBank/DDBJ whole genome shotgun (WGS) entry which is preliminary data.</text>
</comment>
<dbReference type="PANTHER" id="PTHR24305">
    <property type="entry name" value="CYTOCHROME P450"/>
    <property type="match status" value="1"/>
</dbReference>
<dbReference type="PANTHER" id="PTHR24305:SF166">
    <property type="entry name" value="CYTOCHROME P450 12A4, MITOCHONDRIAL-RELATED"/>
    <property type="match status" value="1"/>
</dbReference>
<dbReference type="AlphaFoldDB" id="A0AA44WLE8"/>
<evidence type="ECO:0008006" key="8">
    <source>
        <dbReference type="Google" id="ProtNLM"/>
    </source>
</evidence>
<dbReference type="GO" id="GO:0020037">
    <property type="term" value="F:heme binding"/>
    <property type="evidence" value="ECO:0007669"/>
    <property type="project" value="InterPro"/>
</dbReference>
<comment type="similarity">
    <text evidence="1">Belongs to the cytochrome P450 family.</text>
</comment>
<evidence type="ECO:0000313" key="6">
    <source>
        <dbReference type="EMBL" id="PNH33058.1"/>
    </source>
</evidence>
<name>A0AA44WLE8_VERDA</name>
<keyword evidence="2" id="KW-0349">Heme</keyword>
<dbReference type="EMBL" id="MPSH01000010">
    <property type="protein sequence ID" value="PNH33058.1"/>
    <property type="molecule type" value="Genomic_DNA"/>
</dbReference>
<reference evidence="6 7" key="1">
    <citation type="submission" date="2017-12" db="EMBL/GenBank/DDBJ databases">
        <title>Comparative genomics yields insights into virulence evolution of Verticillium dahliae.</title>
        <authorList>
            <person name="Fan R."/>
            <person name="Armitage A.D."/>
            <person name="Cascant-Lopez E."/>
            <person name="Sobczyk M."/>
            <person name="Cockerton H.M."/>
            <person name="Harrison R.J."/>
        </authorList>
    </citation>
    <scope>NUCLEOTIDE SEQUENCE [LARGE SCALE GENOMIC DNA]</scope>
    <source>
        <strain evidence="6 7">12008</strain>
    </source>
</reference>
<dbReference type="GO" id="GO:0016705">
    <property type="term" value="F:oxidoreductase activity, acting on paired donors, with incorporation or reduction of molecular oxygen"/>
    <property type="evidence" value="ECO:0007669"/>
    <property type="project" value="InterPro"/>
</dbReference>
<keyword evidence="4" id="KW-0408">Iron</keyword>
<accession>A0AA44WLE8</accession>
<dbReference type="InterPro" id="IPR036396">
    <property type="entry name" value="Cyt_P450_sf"/>
</dbReference>
<dbReference type="Proteomes" id="UP000236305">
    <property type="component" value="Unassembled WGS sequence"/>
</dbReference>
<proteinExistence type="inferred from homology"/>
<evidence type="ECO:0000256" key="4">
    <source>
        <dbReference type="ARBA" id="ARBA00023004"/>
    </source>
</evidence>
<sequence>MTAAYLSREAPAQTTITREVLIDELHSLMVAGTFNTGTIASTTLFHVLTNDSVRRRVIDELKTVQNKMTHAELEKLPYLSACVKEGFRLGYGPIGRLPRVVPEPGAFFQGYWIPAGSVVGVSSYVQHHNPDIWGHDHDDFNPNRWLDPTRAKHLNKYLLTFGKDARRCIGQRDFVHRSVVYSVDNMSTTDTIPNPDCDEMRPLPETSSEPDQIEAARIDDETMSPSSQSQPYDELEDIEALCCQVEKELKVSKNIVESAVQKWDLTEDDKDLQEFQGQIKELENFLECGKKLDSHRRSIQPPLEDNEGGALKFYKSLLRLTVDRLKKITAWQHALGNVGAISEADSQVAAGTDGGNGQAAVIENQN</sequence>
<evidence type="ECO:0000256" key="1">
    <source>
        <dbReference type="ARBA" id="ARBA00010617"/>
    </source>
</evidence>
<keyword evidence="3" id="KW-0479">Metal-binding</keyword>
<feature type="region of interest" description="Disordered" evidence="5">
    <location>
        <begin position="190"/>
        <end position="211"/>
    </location>
</feature>